<accession>A0A803QPB7</accession>
<dbReference type="SUPFAM" id="SSF81383">
    <property type="entry name" value="F-box domain"/>
    <property type="match status" value="1"/>
</dbReference>
<protein>
    <recommendedName>
        <fullName evidence="1">F-box domain-containing protein</fullName>
    </recommendedName>
</protein>
<dbReference type="Gene3D" id="2.120.10.80">
    <property type="entry name" value="Kelch-type beta propeller"/>
    <property type="match status" value="1"/>
</dbReference>
<dbReference type="InterPro" id="IPR015915">
    <property type="entry name" value="Kelch-typ_b-propeller"/>
</dbReference>
<dbReference type="GO" id="GO:0080037">
    <property type="term" value="P:negative regulation of cytokinin-activated signaling pathway"/>
    <property type="evidence" value="ECO:0007669"/>
    <property type="project" value="InterPro"/>
</dbReference>
<dbReference type="Gene3D" id="3.30.420.10">
    <property type="entry name" value="Ribonuclease H-like superfamily/Ribonuclease H"/>
    <property type="match status" value="1"/>
</dbReference>
<dbReference type="SUPFAM" id="SSF117281">
    <property type="entry name" value="Kelch motif"/>
    <property type="match status" value="1"/>
</dbReference>
<dbReference type="Proteomes" id="UP000596661">
    <property type="component" value="Unassembled WGS sequence"/>
</dbReference>
<proteinExistence type="predicted"/>
<dbReference type="CDD" id="cd01650">
    <property type="entry name" value="RT_nLTR_like"/>
    <property type="match status" value="1"/>
</dbReference>
<dbReference type="CDD" id="cd06222">
    <property type="entry name" value="RNase_H_like"/>
    <property type="match status" value="1"/>
</dbReference>
<dbReference type="SUPFAM" id="SSF53098">
    <property type="entry name" value="Ribonuclease H-like"/>
    <property type="match status" value="1"/>
</dbReference>
<keyword evidence="3" id="KW-1185">Reference proteome</keyword>
<organism evidence="2 3">
    <name type="scientific">Cannabis sativa</name>
    <name type="common">Hemp</name>
    <name type="synonym">Marijuana</name>
    <dbReference type="NCBI Taxonomy" id="3483"/>
    <lineage>
        <taxon>Eukaryota</taxon>
        <taxon>Viridiplantae</taxon>
        <taxon>Streptophyta</taxon>
        <taxon>Embryophyta</taxon>
        <taxon>Tracheophyta</taxon>
        <taxon>Spermatophyta</taxon>
        <taxon>Magnoliopsida</taxon>
        <taxon>eudicotyledons</taxon>
        <taxon>Gunneridae</taxon>
        <taxon>Pentapetalae</taxon>
        <taxon>rosids</taxon>
        <taxon>fabids</taxon>
        <taxon>Rosales</taxon>
        <taxon>Cannabaceae</taxon>
        <taxon>Cannabis</taxon>
    </lineage>
</organism>
<name>A0A803QPB7_CANSA</name>
<dbReference type="InterPro" id="IPR012337">
    <property type="entry name" value="RNaseH-like_sf"/>
</dbReference>
<dbReference type="Pfam" id="PF00646">
    <property type="entry name" value="F-box"/>
    <property type="match status" value="1"/>
</dbReference>
<sequence length="1706" mass="194429">MTEFTQLIPQLPDDLALECLTRFHYSTHRVSARVCRSWRKLFQSPHFYHHRKLAGHTRKVACLVQLLPGRPEPKGLKQTPPPSYGVSIFDPVSGEWDWVDPVPKYPRGLPLFCQVSSSEGKLVVMGGWDPASYEPVRDVFVYEFTTREWRQGKDMPESRSFFAAGEIDGKIFVSGGHDENKNALSTARVYDVRNDEWTELTHMSQERDECEGLVIGSRFWVVSGYRTESQGNFETSAEWYDPDSGEWRRVENVWGTSRCPRSNIGVGKDGKLICWADSVSEVRVGSCGIEMGSRTYLFGSGCQGGVQEFFLMEGQSGKMNKIEVPQEFDGFVQSGCCVERPTPQRTPPIPPGFYEKKSYSCNSMADMGGQSIAVGSPSMARPELPSSKMINPNTNPTIQGLKTVDKGKAIAMTDPVGQLISEQQVLKGKHNQTQQADLHGISGKLTNTKRSGSWRSEEFNNIFKDHNLFNSQHKNGIQGPAIDSLNIDTESLLDVPITYTTGCDFLSKIEGFDSCFTVDAKGKSGGLALLWSKDYSVQIKSYTVSHIDAIVENNLGFSWRFTGFYGSPDPGGRRESWKLLKRLKTMFSGAWVCGGDFNEIINHNEKRGGGTKPDYLMRNFRMSISHCLLKEIQTDGDGFTWCNGRTANLIFEKLDRILWNSAWNKNFKQNTVSLLNWWNSDHRPLLFQAQLKDKGEVFKKKWGHRFHFEQAWADNEECLKIIKDIWRQSDHQNPVCNLKRLLADCEQQLNQWNQTQKRESVARTKELKEKLGSIADSVKINDWLTKNWLEHDLNCVEEKREIYWKQRSRALWLKHGDKKYKEKDVEDIAISYFQQLFTKKNNGIDIADVLRRCAPNRLSSAENALLMEPFTSEEVKMAMFQIHPLKAPGKDGLPGLFFQKNWDVVGKEVTRACLDVLNNNADCHQINETLICLIPKVKQPTKMFEFRPISLCNVIYKVISKCLANRMKQSLNSVILDNQSAFIGGRIIQDNAIIGFESLHCMKKGRFAERAGRIHGLRFGTMEQRLSHLLFADDSLIFLNANLEDSNALKEVLGNYEKMSGQCINFEKTEMCVGCKVIDSVVTSLASNLGVTLVKHHTKYLGMPTFVGKNKKQVFGKIRGKIEAKLQGWKMGLFSQAGKDILIKAVIQALPCYVMSCFRITKGILHEIEGLIAQFLWGSTKNKHKLHWGNWKKLCNLKEHGGMGFRDLDDFNQSLLAKQGWKLIQNPDCLLAKVLKALYFSSESFFEAKQGHYGSTVWRGILWGRELLRKGTRWCVGNGSKIRINEDQWLPRSQPFTLRSKVQIPAEVTINSLLQPDGNWKENEVRSWFHNDDIPWVLGIKPAINRSDWITWSPSPNGIYSVASGYKLRFQNPNVAECSNKSQIKSWWKFIWGSHLTLKIKNFIWRVFNHWIPTKLELAKRGMVIDTHCELCTFQNEDICHALWHCPKVQNIWKLFGFPKLIPLNLKKAADVLWWLHEHLPKEEFFKFMGLTWLVWQRRNNFVFQHKILDEKIWTSWAMDLIFTHLEPHQKTSKTTAMKLNSAWIPPPQNYFLINTDASLIAGQQGCGLSAVIRHPKGGLVVAATSFIPGCLSVLLAEANAVHLGIQLAIRWSITNAQVGSDNHSLIKALNSDTSYPTDWGQLVQDIKLLRNKFQTLQFLFFTRSCNRVANSLAKWSRLTQKSKMWTDLLPNCAAAFLIANVPSVA</sequence>
<dbReference type="InterPro" id="IPR026960">
    <property type="entry name" value="RVT-Znf"/>
</dbReference>
<dbReference type="InterPro" id="IPR036397">
    <property type="entry name" value="RNaseH_sf"/>
</dbReference>
<dbReference type="InterPro" id="IPR036047">
    <property type="entry name" value="F-box-like_dom_sf"/>
</dbReference>
<feature type="domain" description="F-box" evidence="1">
    <location>
        <begin position="11"/>
        <end position="51"/>
    </location>
</feature>
<dbReference type="SUPFAM" id="SSF56219">
    <property type="entry name" value="DNase I-like"/>
    <property type="match status" value="1"/>
</dbReference>
<dbReference type="Pfam" id="PF13966">
    <property type="entry name" value="zf-RVT"/>
    <property type="match status" value="1"/>
</dbReference>
<evidence type="ECO:0000313" key="2">
    <source>
        <dbReference type="EnsemblPlants" id="cds.evm.model.10.554"/>
    </source>
</evidence>
<dbReference type="InterPro" id="IPR005135">
    <property type="entry name" value="Endo/exonuclease/phosphatase"/>
</dbReference>
<dbReference type="PANTHER" id="PTHR46407">
    <property type="entry name" value="OS02G0208700 PROTEIN"/>
    <property type="match status" value="1"/>
</dbReference>
<dbReference type="GO" id="GO:0004523">
    <property type="term" value="F:RNA-DNA hybrid ribonuclease activity"/>
    <property type="evidence" value="ECO:0007669"/>
    <property type="project" value="InterPro"/>
</dbReference>
<dbReference type="Pfam" id="PF13456">
    <property type="entry name" value="RVT_3"/>
    <property type="match status" value="1"/>
</dbReference>
<evidence type="ECO:0000259" key="1">
    <source>
        <dbReference type="SMART" id="SM00256"/>
    </source>
</evidence>
<dbReference type="EMBL" id="UZAU01000806">
    <property type="status" value="NOT_ANNOTATED_CDS"/>
    <property type="molecule type" value="Genomic_DNA"/>
</dbReference>
<dbReference type="CDD" id="cd22152">
    <property type="entry name" value="F-box_AtAFR-like"/>
    <property type="match status" value="1"/>
</dbReference>
<dbReference type="InterPro" id="IPR036691">
    <property type="entry name" value="Endo/exonu/phosph_ase_sf"/>
</dbReference>
<dbReference type="Gene3D" id="3.60.10.10">
    <property type="entry name" value="Endonuclease/exonuclease/phosphatase"/>
    <property type="match status" value="1"/>
</dbReference>
<dbReference type="InterPro" id="IPR001810">
    <property type="entry name" value="F-box_dom"/>
</dbReference>
<dbReference type="GO" id="GO:2000762">
    <property type="term" value="P:regulation of phenylpropanoid metabolic process"/>
    <property type="evidence" value="ECO:0007669"/>
    <property type="project" value="InterPro"/>
</dbReference>
<evidence type="ECO:0000313" key="3">
    <source>
        <dbReference type="Proteomes" id="UP000596661"/>
    </source>
</evidence>
<dbReference type="Pfam" id="PF03372">
    <property type="entry name" value="Exo_endo_phos"/>
    <property type="match status" value="1"/>
</dbReference>
<reference evidence="2" key="1">
    <citation type="submission" date="2021-03" db="UniProtKB">
        <authorList>
            <consortium name="EnsemblPlants"/>
        </authorList>
    </citation>
    <scope>IDENTIFICATION</scope>
</reference>
<dbReference type="GO" id="GO:0003676">
    <property type="term" value="F:nucleic acid binding"/>
    <property type="evidence" value="ECO:0007669"/>
    <property type="project" value="InterPro"/>
</dbReference>
<dbReference type="Pfam" id="PF24681">
    <property type="entry name" value="Kelch_KLHDC2_KLHL20_DRC7"/>
    <property type="match status" value="1"/>
</dbReference>
<dbReference type="PANTHER" id="PTHR46407:SF4">
    <property type="entry name" value="F-BOX DOMAIN-CONTAINING PROTEIN"/>
    <property type="match status" value="1"/>
</dbReference>
<dbReference type="EnsemblPlants" id="evm.model.10.554">
    <property type="protein sequence ID" value="cds.evm.model.10.554"/>
    <property type="gene ID" value="evm.TU.10.554"/>
</dbReference>
<dbReference type="Gramene" id="evm.model.10.554">
    <property type="protein sequence ID" value="cds.evm.model.10.554"/>
    <property type="gene ID" value="evm.TU.10.554"/>
</dbReference>
<dbReference type="SMART" id="SM00612">
    <property type="entry name" value="Kelch"/>
    <property type="match status" value="2"/>
</dbReference>
<dbReference type="InterPro" id="IPR044595">
    <property type="entry name" value="KMD1-4"/>
</dbReference>
<dbReference type="InterPro" id="IPR006652">
    <property type="entry name" value="Kelch_1"/>
</dbReference>
<dbReference type="InterPro" id="IPR002156">
    <property type="entry name" value="RNaseH_domain"/>
</dbReference>
<dbReference type="InterPro" id="IPR044730">
    <property type="entry name" value="RNase_H-like_dom_plant"/>
</dbReference>
<dbReference type="SMART" id="SM00256">
    <property type="entry name" value="FBOX"/>
    <property type="match status" value="1"/>
</dbReference>